<keyword evidence="2" id="KW-1185">Reference proteome</keyword>
<proteinExistence type="predicted"/>
<evidence type="ECO:0000313" key="2">
    <source>
        <dbReference type="Proteomes" id="UP001143856"/>
    </source>
</evidence>
<comment type="caution">
    <text evidence="1">The sequence shown here is derived from an EMBL/GenBank/DDBJ whole genome shotgun (WGS) entry which is preliminary data.</text>
</comment>
<protein>
    <submittedName>
        <fullName evidence="1">Uncharacterized protein</fullName>
    </submittedName>
</protein>
<sequence>MADDIDMLFGLGPRRFDAQEDVESPEDIASFVVDLSVQTEQYEGVTVIVIGVFIRLERAIVAGVQDDRVNLIANLGRQAENPYRFLLAPHCVLKRQPTASCRTIYDQTEVHGLKDFKSGDVGVVQGSRDST</sequence>
<dbReference type="EMBL" id="JAPDGR010002177">
    <property type="protein sequence ID" value="KAJ2977249.1"/>
    <property type="molecule type" value="Genomic_DNA"/>
</dbReference>
<evidence type="ECO:0000313" key="1">
    <source>
        <dbReference type="EMBL" id="KAJ2977249.1"/>
    </source>
</evidence>
<accession>A0ACC1NDX6</accession>
<gene>
    <name evidence="1" type="ORF">NUW58_g7871</name>
</gene>
<dbReference type="Proteomes" id="UP001143856">
    <property type="component" value="Unassembled WGS sequence"/>
</dbReference>
<name>A0ACC1NDX6_9PEZI</name>
<reference evidence="1" key="1">
    <citation type="submission" date="2022-10" db="EMBL/GenBank/DDBJ databases">
        <title>Genome Sequence of Xylaria curta.</title>
        <authorList>
            <person name="Buettner E."/>
        </authorList>
    </citation>
    <scope>NUCLEOTIDE SEQUENCE</scope>
    <source>
        <strain evidence="1">Babe10</strain>
    </source>
</reference>
<organism evidence="1 2">
    <name type="scientific">Xylaria curta</name>
    <dbReference type="NCBI Taxonomy" id="42375"/>
    <lineage>
        <taxon>Eukaryota</taxon>
        <taxon>Fungi</taxon>
        <taxon>Dikarya</taxon>
        <taxon>Ascomycota</taxon>
        <taxon>Pezizomycotina</taxon>
        <taxon>Sordariomycetes</taxon>
        <taxon>Xylariomycetidae</taxon>
        <taxon>Xylariales</taxon>
        <taxon>Xylariaceae</taxon>
        <taxon>Xylaria</taxon>
    </lineage>
</organism>